<sequence length="339" mass="37127">MRTNSSSSLRTAFQATRSFTSSAVPRSAAAAPTQLAHFTSNLRPRGQKGRLCDNFFISHRPLVRPRCNAYSTAAPAPSAVGGQEGDTQMRMLLVGCPGSGKGTQSTRLLNEYDITVIAAGDVLRSHIRRGTEIGKRADEVIKAGGLMPDEVMMELIGTEVEALGDRDWLLDGFPRTSGQAKMLDALLETKGKQLKAVVNLDVPEEVILDRILQRWTHVPSGRVYNLSFNPPKVAGKDDVTGEALVQREDDNAETFGKRLASFHKQTEPMLHHYRTKAEASTGVLDIDAKNTKASASTLGRGDELYVNLRGDESKQIWPHLFQIVSHRFPNLPKAKVKAA</sequence>
<evidence type="ECO:0000256" key="2">
    <source>
        <dbReference type="ARBA" id="ARBA00022741"/>
    </source>
</evidence>
<dbReference type="InterPro" id="IPR006259">
    <property type="entry name" value="Adenyl_kin_sub"/>
</dbReference>
<name>A0A5C3EV20_9BASI</name>
<dbReference type="PRINTS" id="PR00094">
    <property type="entry name" value="ADENYLTKNASE"/>
</dbReference>
<dbReference type="GO" id="GO:0005524">
    <property type="term" value="F:ATP binding"/>
    <property type="evidence" value="ECO:0007669"/>
    <property type="project" value="InterPro"/>
</dbReference>
<dbReference type="EMBL" id="OOIP01000001">
    <property type="protein sequence ID" value="SPO34969.1"/>
    <property type="molecule type" value="Genomic_DNA"/>
</dbReference>
<dbReference type="AlphaFoldDB" id="A0A5C3EV20"/>
<dbReference type="Pfam" id="PF00406">
    <property type="entry name" value="ADK"/>
    <property type="match status" value="1"/>
</dbReference>
<evidence type="ECO:0000256" key="4">
    <source>
        <dbReference type="RuleBase" id="RU003330"/>
    </source>
</evidence>
<dbReference type="OrthoDB" id="439792at2759"/>
<accession>A0A5C3EV20</accession>
<protein>
    <submittedName>
        <fullName evidence="6">Related to ADK2 - adenylate kinase, mitochondrial</fullName>
    </submittedName>
</protein>
<dbReference type="GO" id="GO:0004017">
    <property type="term" value="F:AMP kinase activity"/>
    <property type="evidence" value="ECO:0007669"/>
    <property type="project" value="InterPro"/>
</dbReference>
<keyword evidence="7" id="KW-1185">Reference proteome</keyword>
<dbReference type="InterPro" id="IPR033690">
    <property type="entry name" value="Adenylat_kinase_CS"/>
</dbReference>
<dbReference type="PROSITE" id="PS00113">
    <property type="entry name" value="ADENYLATE_KINASE"/>
    <property type="match status" value="1"/>
</dbReference>
<evidence type="ECO:0000313" key="7">
    <source>
        <dbReference type="Proteomes" id="UP000323386"/>
    </source>
</evidence>
<feature type="domain" description="Adenylate kinase active site lid" evidence="5">
    <location>
        <begin position="214"/>
        <end position="249"/>
    </location>
</feature>
<keyword evidence="3 4" id="KW-0418">Kinase</keyword>
<dbReference type="InterPro" id="IPR027417">
    <property type="entry name" value="P-loop_NTPase"/>
</dbReference>
<dbReference type="FunFam" id="3.40.50.300:FF:000106">
    <property type="entry name" value="Adenylate kinase mitochondrial"/>
    <property type="match status" value="1"/>
</dbReference>
<evidence type="ECO:0000256" key="1">
    <source>
        <dbReference type="ARBA" id="ARBA00022679"/>
    </source>
</evidence>
<reference evidence="6 7" key="1">
    <citation type="submission" date="2018-03" db="EMBL/GenBank/DDBJ databases">
        <authorList>
            <person name="Guldener U."/>
        </authorList>
    </citation>
    <scope>NUCLEOTIDE SEQUENCE [LARGE SCALE GENOMIC DNA]</scope>
    <source>
        <strain evidence="6 7">DAOM196992</strain>
    </source>
</reference>
<dbReference type="SUPFAM" id="SSF52540">
    <property type="entry name" value="P-loop containing nucleoside triphosphate hydrolases"/>
    <property type="match status" value="1"/>
</dbReference>
<dbReference type="HAMAP" id="MF_00235">
    <property type="entry name" value="Adenylate_kinase_Adk"/>
    <property type="match status" value="1"/>
</dbReference>
<dbReference type="CDD" id="cd01428">
    <property type="entry name" value="ADK"/>
    <property type="match status" value="1"/>
</dbReference>
<organism evidence="6 7">
    <name type="scientific">Pseudozyma flocculosa</name>
    <dbReference type="NCBI Taxonomy" id="84751"/>
    <lineage>
        <taxon>Eukaryota</taxon>
        <taxon>Fungi</taxon>
        <taxon>Dikarya</taxon>
        <taxon>Basidiomycota</taxon>
        <taxon>Ustilaginomycotina</taxon>
        <taxon>Ustilaginomycetes</taxon>
        <taxon>Ustilaginales</taxon>
        <taxon>Ustilaginaceae</taxon>
        <taxon>Pseudozyma</taxon>
    </lineage>
</organism>
<dbReference type="Pfam" id="PF05191">
    <property type="entry name" value="ADK_lid"/>
    <property type="match status" value="1"/>
</dbReference>
<dbReference type="NCBIfam" id="TIGR01351">
    <property type="entry name" value="adk"/>
    <property type="match status" value="1"/>
</dbReference>
<proteinExistence type="inferred from homology"/>
<keyword evidence="1 4" id="KW-0808">Transferase</keyword>
<evidence type="ECO:0000256" key="3">
    <source>
        <dbReference type="ARBA" id="ARBA00022777"/>
    </source>
</evidence>
<dbReference type="Gene3D" id="3.40.50.300">
    <property type="entry name" value="P-loop containing nucleotide triphosphate hydrolases"/>
    <property type="match status" value="1"/>
</dbReference>
<dbReference type="PANTHER" id="PTHR23359">
    <property type="entry name" value="NUCLEOTIDE KINASE"/>
    <property type="match status" value="1"/>
</dbReference>
<dbReference type="InterPro" id="IPR007862">
    <property type="entry name" value="Adenylate_kinase_lid-dom"/>
</dbReference>
<dbReference type="InterPro" id="IPR000850">
    <property type="entry name" value="Adenylat/UMP-CMP_kin"/>
</dbReference>
<gene>
    <name evidence="6" type="ORF">PSFLO_00440</name>
</gene>
<evidence type="ECO:0000313" key="6">
    <source>
        <dbReference type="EMBL" id="SPO34969.1"/>
    </source>
</evidence>
<evidence type="ECO:0000259" key="5">
    <source>
        <dbReference type="Pfam" id="PF05191"/>
    </source>
</evidence>
<dbReference type="Proteomes" id="UP000323386">
    <property type="component" value="Unassembled WGS sequence"/>
</dbReference>
<comment type="similarity">
    <text evidence="4">Belongs to the adenylate kinase family.</text>
</comment>
<keyword evidence="2" id="KW-0547">Nucleotide-binding</keyword>